<dbReference type="Pfam" id="PF24883">
    <property type="entry name" value="NPHP3_N"/>
    <property type="match status" value="1"/>
</dbReference>
<dbReference type="SUPFAM" id="SSF52540">
    <property type="entry name" value="P-loop containing nucleoside triphosphate hydrolases"/>
    <property type="match status" value="1"/>
</dbReference>
<dbReference type="InterPro" id="IPR056884">
    <property type="entry name" value="NPHP3-like_N"/>
</dbReference>
<evidence type="ECO:0000259" key="2">
    <source>
        <dbReference type="Pfam" id="PF22939"/>
    </source>
</evidence>
<dbReference type="Proteomes" id="UP001583172">
    <property type="component" value="Unassembled WGS sequence"/>
</dbReference>
<dbReference type="PANTHER" id="PTHR10039:SF14">
    <property type="entry name" value="NACHT DOMAIN-CONTAINING PROTEIN"/>
    <property type="match status" value="1"/>
</dbReference>
<dbReference type="Pfam" id="PF22939">
    <property type="entry name" value="WHD_GPIID"/>
    <property type="match status" value="1"/>
</dbReference>
<protein>
    <recommendedName>
        <fullName evidence="7">NACHT domain-containing protein</fullName>
    </recommendedName>
</protein>
<evidence type="ECO:0000313" key="6">
    <source>
        <dbReference type="Proteomes" id="UP001583172"/>
    </source>
</evidence>
<keyword evidence="1" id="KW-0677">Repeat</keyword>
<comment type="caution">
    <text evidence="5">The sequence shown here is derived from an EMBL/GenBank/DDBJ whole genome shotgun (WGS) entry which is preliminary data.</text>
</comment>
<accession>A0ABR3VFS4</accession>
<gene>
    <name evidence="5" type="ORF">VTJ49DRAFT_208</name>
</gene>
<dbReference type="Pfam" id="PF24809">
    <property type="entry name" value="DUF7708"/>
    <property type="match status" value="1"/>
</dbReference>
<dbReference type="InterPro" id="IPR056125">
    <property type="entry name" value="DUF7708"/>
</dbReference>
<evidence type="ECO:0000259" key="4">
    <source>
        <dbReference type="Pfam" id="PF24883"/>
    </source>
</evidence>
<feature type="domain" description="DUF7708" evidence="3">
    <location>
        <begin position="71"/>
        <end position="202"/>
    </location>
</feature>
<name>A0ABR3VFS4_HUMIN</name>
<evidence type="ECO:0008006" key="7">
    <source>
        <dbReference type="Google" id="ProtNLM"/>
    </source>
</evidence>
<dbReference type="PANTHER" id="PTHR10039">
    <property type="entry name" value="AMELOGENIN"/>
    <property type="match status" value="1"/>
</dbReference>
<feature type="domain" description="Nephrocystin 3-like N-terminal" evidence="4">
    <location>
        <begin position="261"/>
        <end position="429"/>
    </location>
</feature>
<dbReference type="InterPro" id="IPR027417">
    <property type="entry name" value="P-loop_NTPase"/>
</dbReference>
<dbReference type="InterPro" id="IPR054471">
    <property type="entry name" value="GPIID_WHD"/>
</dbReference>
<feature type="domain" description="GPI inositol-deacylase winged helix" evidence="2">
    <location>
        <begin position="547"/>
        <end position="619"/>
    </location>
</feature>
<organism evidence="5 6">
    <name type="scientific">Humicola insolens</name>
    <name type="common">Soft-rot fungus</name>
    <dbReference type="NCBI Taxonomy" id="85995"/>
    <lineage>
        <taxon>Eukaryota</taxon>
        <taxon>Fungi</taxon>
        <taxon>Dikarya</taxon>
        <taxon>Ascomycota</taxon>
        <taxon>Pezizomycotina</taxon>
        <taxon>Sordariomycetes</taxon>
        <taxon>Sordariomycetidae</taxon>
        <taxon>Sordariales</taxon>
        <taxon>Chaetomiaceae</taxon>
        <taxon>Mycothermus</taxon>
    </lineage>
</organism>
<dbReference type="Gene3D" id="3.40.50.300">
    <property type="entry name" value="P-loop containing nucleotide triphosphate hydrolases"/>
    <property type="match status" value="1"/>
</dbReference>
<keyword evidence="6" id="KW-1185">Reference proteome</keyword>
<evidence type="ECO:0000313" key="5">
    <source>
        <dbReference type="EMBL" id="KAL1840713.1"/>
    </source>
</evidence>
<evidence type="ECO:0000259" key="3">
    <source>
        <dbReference type="Pfam" id="PF24809"/>
    </source>
</evidence>
<dbReference type="EMBL" id="JAZGSY010000102">
    <property type="protein sequence ID" value="KAL1840713.1"/>
    <property type="molecule type" value="Genomic_DNA"/>
</dbReference>
<reference evidence="5 6" key="1">
    <citation type="journal article" date="2024" name="Commun. Biol.">
        <title>Comparative genomic analysis of thermophilic fungi reveals convergent evolutionary adaptations and gene losses.</title>
        <authorList>
            <person name="Steindorff A.S."/>
            <person name="Aguilar-Pontes M.V."/>
            <person name="Robinson A.J."/>
            <person name="Andreopoulos B."/>
            <person name="LaButti K."/>
            <person name="Kuo A."/>
            <person name="Mondo S."/>
            <person name="Riley R."/>
            <person name="Otillar R."/>
            <person name="Haridas S."/>
            <person name="Lipzen A."/>
            <person name="Grimwood J."/>
            <person name="Schmutz J."/>
            <person name="Clum A."/>
            <person name="Reid I.D."/>
            <person name="Moisan M.C."/>
            <person name="Butler G."/>
            <person name="Nguyen T.T.M."/>
            <person name="Dewar K."/>
            <person name="Conant G."/>
            <person name="Drula E."/>
            <person name="Henrissat B."/>
            <person name="Hansel C."/>
            <person name="Singer S."/>
            <person name="Hutchinson M.I."/>
            <person name="de Vries R.P."/>
            <person name="Natvig D.O."/>
            <person name="Powell A.J."/>
            <person name="Tsang A."/>
            <person name="Grigoriev I.V."/>
        </authorList>
    </citation>
    <scope>NUCLEOTIDE SEQUENCE [LARGE SCALE GENOMIC DNA]</scope>
    <source>
        <strain evidence="5 6">CBS 620.91</strain>
    </source>
</reference>
<proteinExistence type="predicted"/>
<evidence type="ECO:0000256" key="1">
    <source>
        <dbReference type="ARBA" id="ARBA00022737"/>
    </source>
</evidence>
<sequence>MAVPSNTDVWMEAAFRAAKQDFLDRLTETAKTTFDFSNLATINDVVAAAGDIERKQEKTRSFRGLVRIRPFLRVLGEYSGVVNTFSQVQPEILCLIWGPIKFLLQATSNLAAAFDKIVKVLQDVSQVLPRFQQYTALFPNNVEIRRVLCLFFEDILSLYAELLNFVTNRRLSVILEPFWPRIRSRIEQIQSDIRDHTALLKENVTLEDISRAQRTRKLVMEEAERNEKFRRLQNFSTIRNDLRPETYHLRLEDLRSQASEGSGKWLDRQVNFMKWLDPTDRSARCLWVHGIPGAGKTYLTANIIDRLRKAGQCVLFAFITHEHEQRFSEGSGISFGMRVLHSLLFQALDHVPDLQHILPEPWSPDHTKLSKDVGFTKDLLCMILKTIGPNFIVLDGLDEIKEEAWKALLSTSLEIKQACVETKLLISSRELRGLASMLEKHAVTVRVDKGNHEDIRAFVRAESADMLAELARCGAPKQELLDIRPALESIVTKADEGMFLYARLVMHVVKDYRTVAEIRAEVNNLPDGLDQAYGRVISAVDRKTSPKLRAVVRQILMWIACAERLLREEELLQALVVDISQRDFTRGRKDYRDIREACGPIVEVVDGVVRFVHFSVKEYSHPLPLPRTQSSPERLRLT</sequence>